<organism evidence="2 3">
    <name type="scientific">Aporhodopirellula rubra</name>
    <dbReference type="NCBI Taxonomy" id="980271"/>
    <lineage>
        <taxon>Bacteria</taxon>
        <taxon>Pseudomonadati</taxon>
        <taxon>Planctomycetota</taxon>
        <taxon>Planctomycetia</taxon>
        <taxon>Pirellulales</taxon>
        <taxon>Pirellulaceae</taxon>
        <taxon>Aporhodopirellula</taxon>
    </lineage>
</organism>
<dbReference type="Proteomes" id="UP000536179">
    <property type="component" value="Unassembled WGS sequence"/>
</dbReference>
<dbReference type="AlphaFoldDB" id="A0A7W5H416"/>
<evidence type="ECO:0000313" key="3">
    <source>
        <dbReference type="Proteomes" id="UP000536179"/>
    </source>
</evidence>
<feature type="compositionally biased region" description="Basic and acidic residues" evidence="1">
    <location>
        <begin position="293"/>
        <end position="314"/>
    </location>
</feature>
<comment type="caution">
    <text evidence="2">The sequence shown here is derived from an EMBL/GenBank/DDBJ whole genome shotgun (WGS) entry which is preliminary data.</text>
</comment>
<keyword evidence="3" id="KW-1185">Reference proteome</keyword>
<evidence type="ECO:0000313" key="2">
    <source>
        <dbReference type="EMBL" id="MBB3205867.1"/>
    </source>
</evidence>
<dbReference type="RefSeq" id="WP_315854491.1">
    <property type="nucleotide sequence ID" value="NZ_JACHXU010000004.1"/>
</dbReference>
<protein>
    <submittedName>
        <fullName evidence="2">Uncharacterized protein</fullName>
    </submittedName>
</protein>
<gene>
    <name evidence="2" type="ORF">FHS27_001671</name>
</gene>
<evidence type="ECO:0000256" key="1">
    <source>
        <dbReference type="SAM" id="MobiDB-lite"/>
    </source>
</evidence>
<feature type="compositionally biased region" description="Polar residues" evidence="1">
    <location>
        <begin position="269"/>
        <end position="284"/>
    </location>
</feature>
<reference evidence="2 3" key="1">
    <citation type="submission" date="2020-08" db="EMBL/GenBank/DDBJ databases">
        <title>Genomic Encyclopedia of Type Strains, Phase III (KMG-III): the genomes of soil and plant-associated and newly described type strains.</title>
        <authorList>
            <person name="Whitman W."/>
        </authorList>
    </citation>
    <scope>NUCLEOTIDE SEQUENCE [LARGE SCALE GENOMIC DNA]</scope>
    <source>
        <strain evidence="2 3">CECT 8075</strain>
    </source>
</reference>
<feature type="compositionally biased region" description="Polar residues" evidence="1">
    <location>
        <begin position="392"/>
        <end position="405"/>
    </location>
</feature>
<name>A0A7W5H416_9BACT</name>
<accession>A0A7W5H416</accession>
<dbReference type="EMBL" id="JACHXU010000004">
    <property type="protein sequence ID" value="MBB3205867.1"/>
    <property type="molecule type" value="Genomic_DNA"/>
</dbReference>
<feature type="compositionally biased region" description="Basic and acidic residues" evidence="1">
    <location>
        <begin position="203"/>
        <end position="236"/>
    </location>
</feature>
<feature type="region of interest" description="Disordered" evidence="1">
    <location>
        <begin position="183"/>
        <end position="405"/>
    </location>
</feature>
<proteinExistence type="predicted"/>
<sequence length="422" mass="47525">MSSIATAGFPETLERGGRLYGCGWGDGYHSCHSSGVRPLADLPPRSYAARVGTPQERIAGCPTCRPRMLPSVDPITTPRGPETFYHRFDQYAAQLSHREAHAATGPVQAIIDHEAGAGMNNYRDPYDSPPIPRNRFLERNEPTVSVNATADGSPAAPALSVTELEEFRQYQAEQRERKKFEKYLIDPDDIEPSQTFGGPPVGSEERRKLDEEKIRQLERDIQQQRLEQERARRDAMSESTGSDLEDGLRSPSDQTPSDQTPRDRGAYNQGPNNLAPSDQDTSMPMDSLLPPFPREEELRQDERRRDELRRDFLYREQPLPDPTQPTESRRSDEDDLLIEPDNTPGVELPGIENIPPGLGEQLDQLDSIRPERPRQTQLDFNAPVRPDGSDGTAASNRTFNPISQPQARVAEIPDWRFVKQPR</sequence>